<dbReference type="AlphaFoldDB" id="A0A0A7V256"/>
<dbReference type="NCBIfam" id="TIGR01292">
    <property type="entry name" value="TRX_reduct"/>
    <property type="match status" value="1"/>
</dbReference>
<dbReference type="SUPFAM" id="SSF51905">
    <property type="entry name" value="FAD/NAD(P)-binding domain"/>
    <property type="match status" value="1"/>
</dbReference>
<dbReference type="Proteomes" id="UP000030940">
    <property type="component" value="Chromosome"/>
</dbReference>
<dbReference type="InterPro" id="IPR050097">
    <property type="entry name" value="Ferredoxin-NADP_redctase_2"/>
</dbReference>
<evidence type="ECO:0000256" key="1">
    <source>
        <dbReference type="ARBA" id="ARBA00009333"/>
    </source>
</evidence>
<dbReference type="PROSITE" id="PS00573">
    <property type="entry name" value="PYRIDINE_REDOX_2"/>
    <property type="match status" value="1"/>
</dbReference>
<proteinExistence type="inferred from homology"/>
<keyword evidence="6 7" id="KW-0676">Redox-active center</keyword>
<dbReference type="GO" id="GO:0004791">
    <property type="term" value="F:thioredoxin-disulfide reductase (NADPH) activity"/>
    <property type="evidence" value="ECO:0007669"/>
    <property type="project" value="UniProtKB-UniRule"/>
</dbReference>
<dbReference type="STRING" id="1245910.OY14_02555"/>
<sequence length="326" mass="35914">MLEFETIDINTTKSENSSPKEVGFVEDVIIVGSGPAGLTAGIYSVMSNYKTVILEGPEPGGQLTTTTEVYNYPGFKNGISGRDLMLNMREQVVNLGAKSFLETVFSIKRENDIFHLYTKNYVYKSKAVIIAVGSKPKKLDTLKNSDLFWNKGISVCAICDGHLFKGKRVAVIGGGNTSLSESIYLSKLADKVYIIVRKDYLRAIAMLRDNVSKLPNIEILYNSEAVEVDGKTSVSSVKIFNKKDNIVYELEVNAVFMAVGYKPNTEFLKGFLDLDEEGFIITKDFVKTSVDGVFSCGDVSNKLYAQAITAASEGFIASVELRNFLK</sequence>
<name>A0A0A7V256_9SPIR</name>
<dbReference type="HOGENOM" id="CLU_031864_5_3_12"/>
<protein>
    <recommendedName>
        <fullName evidence="7">Thioredoxin reductase</fullName>
        <ecNumber evidence="7">1.8.1.9</ecNumber>
    </recommendedName>
</protein>
<dbReference type="EMBL" id="CP009910">
    <property type="protein sequence ID" value="AJA90322.1"/>
    <property type="molecule type" value="Genomic_DNA"/>
</dbReference>
<evidence type="ECO:0000256" key="5">
    <source>
        <dbReference type="ARBA" id="ARBA00023157"/>
    </source>
</evidence>
<evidence type="ECO:0000256" key="3">
    <source>
        <dbReference type="ARBA" id="ARBA00022827"/>
    </source>
</evidence>
<dbReference type="Pfam" id="PF07992">
    <property type="entry name" value="Pyr_redox_2"/>
    <property type="match status" value="1"/>
</dbReference>
<evidence type="ECO:0000256" key="7">
    <source>
        <dbReference type="RuleBase" id="RU003880"/>
    </source>
</evidence>
<dbReference type="InterPro" id="IPR023753">
    <property type="entry name" value="FAD/NAD-binding_dom"/>
</dbReference>
<comment type="subunit">
    <text evidence="7">Homodimer.</text>
</comment>
<evidence type="ECO:0000313" key="10">
    <source>
        <dbReference type="EMBL" id="AJA90322.1"/>
    </source>
</evidence>
<keyword evidence="8" id="KW-0521">NADP</keyword>
<keyword evidence="4 7" id="KW-0560">Oxidoreductase</keyword>
<comment type="catalytic activity">
    <reaction evidence="7">
        <text>[thioredoxin]-dithiol + NADP(+) = [thioredoxin]-disulfide + NADPH + H(+)</text>
        <dbReference type="Rhea" id="RHEA:20345"/>
        <dbReference type="Rhea" id="RHEA-COMP:10698"/>
        <dbReference type="Rhea" id="RHEA-COMP:10700"/>
        <dbReference type="ChEBI" id="CHEBI:15378"/>
        <dbReference type="ChEBI" id="CHEBI:29950"/>
        <dbReference type="ChEBI" id="CHEBI:50058"/>
        <dbReference type="ChEBI" id="CHEBI:57783"/>
        <dbReference type="ChEBI" id="CHEBI:58349"/>
        <dbReference type="EC" id="1.8.1.9"/>
    </reaction>
</comment>
<dbReference type="PRINTS" id="PR00368">
    <property type="entry name" value="FADPNR"/>
</dbReference>
<dbReference type="InterPro" id="IPR036188">
    <property type="entry name" value="FAD/NAD-bd_sf"/>
</dbReference>
<comment type="cofactor">
    <cofactor evidence="8">
        <name>FAD</name>
        <dbReference type="ChEBI" id="CHEBI:57692"/>
    </cofactor>
    <text evidence="8">Binds 1 FAD per subunit.</text>
</comment>
<evidence type="ECO:0000256" key="2">
    <source>
        <dbReference type="ARBA" id="ARBA00022630"/>
    </source>
</evidence>
<dbReference type="EC" id="1.8.1.9" evidence="7"/>
<keyword evidence="5" id="KW-1015">Disulfide bond</keyword>
<feature type="domain" description="FAD/NAD(P)-binding" evidence="9">
    <location>
        <begin position="27"/>
        <end position="314"/>
    </location>
</feature>
<evidence type="ECO:0000256" key="6">
    <source>
        <dbReference type="ARBA" id="ARBA00023284"/>
    </source>
</evidence>
<dbReference type="KEGG" id="bchi:OY14_02555"/>
<dbReference type="Gene3D" id="3.50.50.60">
    <property type="entry name" value="FAD/NAD(P)-binding domain"/>
    <property type="match status" value="2"/>
</dbReference>
<dbReference type="PANTHER" id="PTHR48105">
    <property type="entry name" value="THIOREDOXIN REDUCTASE 1-RELATED-RELATED"/>
    <property type="match status" value="1"/>
</dbReference>
<keyword evidence="3 7" id="KW-0274">FAD</keyword>
<dbReference type="GO" id="GO:0005737">
    <property type="term" value="C:cytoplasm"/>
    <property type="evidence" value="ECO:0007669"/>
    <property type="project" value="InterPro"/>
</dbReference>
<evidence type="ECO:0000256" key="4">
    <source>
        <dbReference type="ARBA" id="ARBA00023002"/>
    </source>
</evidence>
<dbReference type="PRINTS" id="PR00469">
    <property type="entry name" value="PNDRDTASEII"/>
</dbReference>
<dbReference type="InterPro" id="IPR005982">
    <property type="entry name" value="Thioredox_Rdtase"/>
</dbReference>
<organism evidence="10 11">
    <name type="scientific">Borreliella chilensis</name>
    <dbReference type="NCBI Taxonomy" id="1245910"/>
    <lineage>
        <taxon>Bacteria</taxon>
        <taxon>Pseudomonadati</taxon>
        <taxon>Spirochaetota</taxon>
        <taxon>Spirochaetia</taxon>
        <taxon>Spirochaetales</taxon>
        <taxon>Borreliaceae</taxon>
        <taxon>Borreliella</taxon>
    </lineage>
</organism>
<comment type="similarity">
    <text evidence="1 7">Belongs to the class-II pyridine nucleotide-disulfide oxidoreductase family.</text>
</comment>
<keyword evidence="2 7" id="KW-0285">Flavoprotein</keyword>
<evidence type="ECO:0000313" key="11">
    <source>
        <dbReference type="Proteomes" id="UP000030940"/>
    </source>
</evidence>
<keyword evidence="11" id="KW-1185">Reference proteome</keyword>
<evidence type="ECO:0000259" key="9">
    <source>
        <dbReference type="Pfam" id="PF07992"/>
    </source>
</evidence>
<dbReference type="GO" id="GO:0019430">
    <property type="term" value="P:removal of superoxide radicals"/>
    <property type="evidence" value="ECO:0007669"/>
    <property type="project" value="UniProtKB-UniRule"/>
</dbReference>
<accession>A0A0A7V256</accession>
<gene>
    <name evidence="10" type="ORF">OY14_02555</name>
</gene>
<reference evidence="10 11" key="1">
    <citation type="journal article" date="2015" name="Genome Announc.">
        <title>Genome Sequence of Borrelia chilensis VA1, a South American Member of the Lyme Borreliosis Group.</title>
        <authorList>
            <person name="Huang W."/>
            <person name="Ojaimi C."/>
            <person name="Fallon J.T."/>
            <person name="Travisany D."/>
            <person name="Maass A."/>
            <person name="Ivanova L."/>
            <person name="Tomova A."/>
            <person name="Gonzalez-Acuna D."/>
            <person name="Godfrey H.P."/>
            <person name="Cabello F.C."/>
        </authorList>
    </citation>
    <scope>NUCLEOTIDE SEQUENCE [LARGE SCALE GENOMIC DNA]</scope>
    <source>
        <strain evidence="10 11">VA1</strain>
    </source>
</reference>
<evidence type="ECO:0000256" key="8">
    <source>
        <dbReference type="RuleBase" id="RU003881"/>
    </source>
</evidence>
<dbReference type="InterPro" id="IPR008255">
    <property type="entry name" value="Pyr_nucl-diS_OxRdtase_2_AS"/>
</dbReference>